<name>A0AAV5F1F4_ELECO</name>
<reference evidence="2" key="2">
    <citation type="submission" date="2021-12" db="EMBL/GenBank/DDBJ databases">
        <title>Resequencing data analysis of finger millet.</title>
        <authorList>
            <person name="Hatakeyama M."/>
            <person name="Aluri S."/>
            <person name="Balachadran M.T."/>
            <person name="Sivarajan S.R."/>
            <person name="Poveda L."/>
            <person name="Shimizu-Inatsugi R."/>
            <person name="Schlapbach R."/>
            <person name="Sreeman S.M."/>
            <person name="Shimizu K.K."/>
        </authorList>
    </citation>
    <scope>NUCLEOTIDE SEQUENCE</scope>
</reference>
<feature type="domain" description="DUF1618" evidence="1">
    <location>
        <begin position="68"/>
        <end position="150"/>
    </location>
</feature>
<evidence type="ECO:0000259" key="1">
    <source>
        <dbReference type="Pfam" id="PF07762"/>
    </source>
</evidence>
<reference evidence="2" key="1">
    <citation type="journal article" date="2018" name="DNA Res.">
        <title>Multiple hybrid de novo genome assembly of finger millet, an orphan allotetraploid crop.</title>
        <authorList>
            <person name="Hatakeyama M."/>
            <person name="Aluri S."/>
            <person name="Balachadran M.T."/>
            <person name="Sivarajan S.R."/>
            <person name="Patrignani A."/>
            <person name="Gruter S."/>
            <person name="Poveda L."/>
            <person name="Shimizu-Inatsugi R."/>
            <person name="Baeten J."/>
            <person name="Francoijs K.J."/>
            <person name="Nataraja K.N."/>
            <person name="Reddy Y.A.N."/>
            <person name="Phadnis S."/>
            <person name="Ravikumar R.L."/>
            <person name="Schlapbach R."/>
            <person name="Sreeman S.M."/>
            <person name="Shimizu K.K."/>
        </authorList>
    </citation>
    <scope>NUCLEOTIDE SEQUENCE</scope>
</reference>
<sequence>MSGSDGKWMVFNNVHIRGANGGSDLDWWSTDAVVPYRSRFLIWVDYYRGAIFADFAHYPEKKKPDLCSGIKFVSVDTQSCSNFGVGHWKWTCTFRITTWSLLLDDDGYTSWRKDARLCAEQLWDLDPKNRFPHITPEFPIVNMENPNVVCFMVDNDRYGSTTSSARACMVEIDMKNKALLAVTDYSRDGSLFGLDSTKFATDLPRYLYAGEKATRITS</sequence>
<dbReference type="EMBL" id="BQKI01000080">
    <property type="protein sequence ID" value="GJN28692.1"/>
    <property type="molecule type" value="Genomic_DNA"/>
</dbReference>
<keyword evidence="3" id="KW-1185">Reference proteome</keyword>
<dbReference type="PANTHER" id="PTHR33074:SF75">
    <property type="entry name" value="OS01G0189800 PROTEIN"/>
    <property type="match status" value="1"/>
</dbReference>
<dbReference type="AlphaFoldDB" id="A0AAV5F1F4"/>
<dbReference type="InterPro" id="IPR011676">
    <property type="entry name" value="DUF1618"/>
</dbReference>
<gene>
    <name evidence="2" type="primary">gb16849</name>
    <name evidence="2" type="ORF">PR202_gb16849</name>
</gene>
<accession>A0AAV5F1F4</accession>
<evidence type="ECO:0000313" key="2">
    <source>
        <dbReference type="EMBL" id="GJN28692.1"/>
    </source>
</evidence>
<proteinExistence type="predicted"/>
<comment type="caution">
    <text evidence="2">The sequence shown here is derived from an EMBL/GenBank/DDBJ whole genome shotgun (WGS) entry which is preliminary data.</text>
</comment>
<dbReference type="Proteomes" id="UP001054889">
    <property type="component" value="Unassembled WGS sequence"/>
</dbReference>
<protein>
    <recommendedName>
        <fullName evidence="1">DUF1618 domain-containing protein</fullName>
    </recommendedName>
</protein>
<evidence type="ECO:0000313" key="3">
    <source>
        <dbReference type="Proteomes" id="UP001054889"/>
    </source>
</evidence>
<dbReference type="Pfam" id="PF07762">
    <property type="entry name" value="DUF1618"/>
    <property type="match status" value="1"/>
</dbReference>
<organism evidence="2 3">
    <name type="scientific">Eleusine coracana subsp. coracana</name>
    <dbReference type="NCBI Taxonomy" id="191504"/>
    <lineage>
        <taxon>Eukaryota</taxon>
        <taxon>Viridiplantae</taxon>
        <taxon>Streptophyta</taxon>
        <taxon>Embryophyta</taxon>
        <taxon>Tracheophyta</taxon>
        <taxon>Spermatophyta</taxon>
        <taxon>Magnoliopsida</taxon>
        <taxon>Liliopsida</taxon>
        <taxon>Poales</taxon>
        <taxon>Poaceae</taxon>
        <taxon>PACMAD clade</taxon>
        <taxon>Chloridoideae</taxon>
        <taxon>Cynodonteae</taxon>
        <taxon>Eleusininae</taxon>
        <taxon>Eleusine</taxon>
    </lineage>
</organism>
<dbReference type="PANTHER" id="PTHR33074">
    <property type="entry name" value="EXPRESSED PROTEIN-RELATED"/>
    <property type="match status" value="1"/>
</dbReference>